<dbReference type="InterPro" id="IPR005110">
    <property type="entry name" value="MoeA_linker/N"/>
</dbReference>
<evidence type="ECO:0000256" key="7">
    <source>
        <dbReference type="ARBA" id="ARBA00022505"/>
    </source>
</evidence>
<feature type="domain" description="MoaB/Mog" evidence="11">
    <location>
        <begin position="180"/>
        <end position="317"/>
    </location>
</feature>
<evidence type="ECO:0000256" key="3">
    <source>
        <dbReference type="ARBA" id="ARBA00005046"/>
    </source>
</evidence>
<dbReference type="Pfam" id="PF03454">
    <property type="entry name" value="MoeA_C"/>
    <property type="match status" value="1"/>
</dbReference>
<dbReference type="AlphaFoldDB" id="A0A1W1W368"/>
<dbReference type="InterPro" id="IPR036425">
    <property type="entry name" value="MoaB/Mog-like_dom_sf"/>
</dbReference>
<dbReference type="NCBIfam" id="NF011068">
    <property type="entry name" value="PRK14498.1"/>
    <property type="match status" value="1"/>
</dbReference>
<evidence type="ECO:0000256" key="8">
    <source>
        <dbReference type="ARBA" id="ARBA00023150"/>
    </source>
</evidence>
<dbReference type="PANTHER" id="PTHR10192:SF16">
    <property type="entry name" value="MOLYBDOPTERIN MOLYBDENUMTRANSFERASE"/>
    <property type="match status" value="1"/>
</dbReference>
<dbReference type="FunFam" id="2.40.340.10:FF:000005">
    <property type="entry name" value="Molybdopterin molybdenumtransferase MoeA"/>
    <property type="match status" value="1"/>
</dbReference>
<evidence type="ECO:0000256" key="5">
    <source>
        <dbReference type="ARBA" id="ARBA00013269"/>
    </source>
</evidence>
<dbReference type="CDD" id="cd00887">
    <property type="entry name" value="MoeA"/>
    <property type="match status" value="1"/>
</dbReference>
<comment type="function">
    <text evidence="2">May be involved in the biosynthesis of molybdopterin.</text>
</comment>
<accession>A0A1W1W368</accession>
<dbReference type="InterPro" id="IPR036688">
    <property type="entry name" value="MoeA_C_domain_IV_sf"/>
</dbReference>
<keyword evidence="10" id="KW-0479">Metal-binding</keyword>
<dbReference type="STRING" id="698762.SAMN00808754_3168"/>
<dbReference type="NCBIfam" id="TIGR00177">
    <property type="entry name" value="molyb_syn"/>
    <property type="match status" value="1"/>
</dbReference>
<protein>
    <recommendedName>
        <fullName evidence="6 10">Molybdopterin molybdenumtransferase</fullName>
        <ecNumber evidence="5 10">2.10.1.1</ecNumber>
    </recommendedName>
</protein>
<keyword evidence="10" id="KW-0808">Transferase</keyword>
<keyword evidence="10" id="KW-0460">Magnesium</keyword>
<evidence type="ECO:0000313" key="13">
    <source>
        <dbReference type="Proteomes" id="UP000192569"/>
    </source>
</evidence>
<evidence type="ECO:0000313" key="12">
    <source>
        <dbReference type="EMBL" id="SMB99933.1"/>
    </source>
</evidence>
<keyword evidence="8 10" id="KW-0501">Molybdenum cofactor biosynthesis</keyword>
<dbReference type="InterPro" id="IPR005111">
    <property type="entry name" value="MoeA_C_domain_IV"/>
</dbReference>
<dbReference type="InterPro" id="IPR038987">
    <property type="entry name" value="MoeA-like"/>
</dbReference>
<dbReference type="PANTHER" id="PTHR10192">
    <property type="entry name" value="MOLYBDOPTERIN BIOSYNTHESIS PROTEIN"/>
    <property type="match status" value="1"/>
</dbReference>
<dbReference type="SUPFAM" id="SSF53218">
    <property type="entry name" value="Molybdenum cofactor biosynthesis proteins"/>
    <property type="match status" value="1"/>
</dbReference>
<dbReference type="Pfam" id="PF00994">
    <property type="entry name" value="MoCF_biosynth"/>
    <property type="match status" value="1"/>
</dbReference>
<evidence type="ECO:0000259" key="11">
    <source>
        <dbReference type="SMART" id="SM00852"/>
    </source>
</evidence>
<dbReference type="RefSeq" id="WP_084666815.1">
    <property type="nucleotide sequence ID" value="NZ_LT838272.1"/>
</dbReference>
<dbReference type="SUPFAM" id="SSF53850">
    <property type="entry name" value="Periplasmic binding protein-like II"/>
    <property type="match status" value="1"/>
</dbReference>
<dbReference type="InterPro" id="IPR001453">
    <property type="entry name" value="MoaB/Mog_dom"/>
</dbReference>
<name>A0A1W1W368_9FIRM</name>
<organism evidence="12 13">
    <name type="scientific">Thermanaeromonas toyohensis ToBE</name>
    <dbReference type="NCBI Taxonomy" id="698762"/>
    <lineage>
        <taxon>Bacteria</taxon>
        <taxon>Bacillati</taxon>
        <taxon>Bacillota</taxon>
        <taxon>Clostridia</taxon>
        <taxon>Neomoorellales</taxon>
        <taxon>Neomoorellaceae</taxon>
        <taxon>Thermanaeromonas</taxon>
    </lineage>
</organism>
<evidence type="ECO:0000256" key="10">
    <source>
        <dbReference type="RuleBase" id="RU365090"/>
    </source>
</evidence>
<dbReference type="UniPathway" id="UPA00344"/>
<dbReference type="GO" id="GO:0005829">
    <property type="term" value="C:cytosol"/>
    <property type="evidence" value="ECO:0007669"/>
    <property type="project" value="TreeGrafter"/>
</dbReference>
<dbReference type="SUPFAM" id="SSF63882">
    <property type="entry name" value="MoeA N-terminal region -like"/>
    <property type="match status" value="1"/>
</dbReference>
<dbReference type="InterPro" id="IPR024370">
    <property type="entry name" value="PBP_domain"/>
</dbReference>
<evidence type="ECO:0000256" key="4">
    <source>
        <dbReference type="ARBA" id="ARBA00010763"/>
    </source>
</evidence>
<evidence type="ECO:0000256" key="6">
    <source>
        <dbReference type="ARBA" id="ARBA00021108"/>
    </source>
</evidence>
<evidence type="ECO:0000256" key="2">
    <source>
        <dbReference type="ARBA" id="ARBA00003487"/>
    </source>
</evidence>
<dbReference type="Gene3D" id="2.170.190.11">
    <property type="entry name" value="Molybdopterin biosynthesis moea protein, domain 3"/>
    <property type="match status" value="1"/>
</dbReference>
<evidence type="ECO:0000256" key="9">
    <source>
        <dbReference type="ARBA" id="ARBA00047317"/>
    </source>
</evidence>
<dbReference type="EMBL" id="LT838272">
    <property type="protein sequence ID" value="SMB99933.1"/>
    <property type="molecule type" value="Genomic_DNA"/>
</dbReference>
<dbReference type="Gene3D" id="3.90.105.10">
    <property type="entry name" value="Molybdopterin biosynthesis moea protein, domain 2"/>
    <property type="match status" value="1"/>
</dbReference>
<dbReference type="InterPro" id="IPR008284">
    <property type="entry name" value="MoCF_biosynth_CS"/>
</dbReference>
<dbReference type="GO" id="GO:0006777">
    <property type="term" value="P:Mo-molybdopterin cofactor biosynthetic process"/>
    <property type="evidence" value="ECO:0007669"/>
    <property type="project" value="UniProtKB-UniRule"/>
</dbReference>
<keyword evidence="13" id="KW-1185">Reference proteome</keyword>
<reference evidence="12 13" key="1">
    <citation type="submission" date="2017-04" db="EMBL/GenBank/DDBJ databases">
        <authorList>
            <person name="Afonso C.L."/>
            <person name="Miller P.J."/>
            <person name="Scott M.A."/>
            <person name="Spackman E."/>
            <person name="Goraichik I."/>
            <person name="Dimitrov K.M."/>
            <person name="Suarez D.L."/>
            <person name="Swayne D.E."/>
        </authorList>
    </citation>
    <scope>NUCLEOTIDE SEQUENCE [LARGE SCALE GENOMIC DNA]</scope>
    <source>
        <strain evidence="12 13">ToBE</strain>
    </source>
</reference>
<dbReference type="InterPro" id="IPR036135">
    <property type="entry name" value="MoeA_linker/N_sf"/>
</dbReference>
<evidence type="ECO:0000256" key="1">
    <source>
        <dbReference type="ARBA" id="ARBA00002901"/>
    </source>
</evidence>
<dbReference type="SUPFAM" id="SSF63867">
    <property type="entry name" value="MoeA C-terminal domain-like"/>
    <property type="match status" value="1"/>
</dbReference>
<sequence length="642" mass="69766">MEERKVFLDNRPWEEAREEFLEALKNIGFLHPTPGEKIPTQEALGRVTAEAVYAPLSSPHYIGAAMDGIAVRVEDTWGASEGFPRRLVLGKEAWVVDTGDPLPEGSNAVIMLEEVTFIDENIVEIYAPAIPWQHVRLPGEDILAGEMLAPTNHLLTAFDLAAFLSAGVTEVKVRRRPQVAILPTGSELVPPTSNPLPGQIIESNSVMLASLVRQWGGEPHLFPITPDDYDLLKERLKLALSQADVVLINAGSSAGREDYTARLVAELGRIFTHGVATKPGKPVILGLVEGKPVLGVPGYPVSAALCAELFLRPLVYIKQGLKPPEPPEAQAILGRKIASSLGREEFIRVRLAQVGEKLIATPLGRGAGNIASLARADGILRIPRLSEGYPAGAEVKVVLLKALEEIQATLVITGSDDPLLAVLGDALRKLYPGKGLAVAKVGSLAGLNVLQRGEAHGAGIHLLDPASGTYNVPYVEEYLRGEQVVLVNLAYRQNGLMVAPGNPKNIKSLKDLVRKDVTFVNRQPGSGTRVLLDYHLKLQGLEVKDIHGYEREETTHLGVAARVALGLADVGLGIYAAARAYQLEFVPVAVERFDLCFFREQWENPLVQDLVKVMASEEFRKAAQRLPGYDLKDCGQIVWKNF</sequence>
<comment type="function">
    <text evidence="1 10">Catalyzes the insertion of molybdate into adenylated molybdopterin with the concomitant release of AMP.</text>
</comment>
<comment type="pathway">
    <text evidence="3 10">Cofactor biosynthesis; molybdopterin biosynthesis.</text>
</comment>
<proteinExistence type="inferred from homology"/>
<dbReference type="OrthoDB" id="9804758at2"/>
<keyword evidence="7 10" id="KW-0500">Molybdenum</keyword>
<dbReference type="SMART" id="SM00852">
    <property type="entry name" value="MoCF_biosynth"/>
    <property type="match status" value="1"/>
</dbReference>
<dbReference type="Gene3D" id="3.40.190.10">
    <property type="entry name" value="Periplasmic binding protein-like II"/>
    <property type="match status" value="1"/>
</dbReference>
<comment type="similarity">
    <text evidence="4 10">Belongs to the MoeA family.</text>
</comment>
<gene>
    <name evidence="12" type="ORF">SAMN00808754_3168</name>
</gene>
<comment type="cofactor">
    <cofactor evidence="10">
        <name>Mg(2+)</name>
        <dbReference type="ChEBI" id="CHEBI:18420"/>
    </cofactor>
</comment>
<dbReference type="Gene3D" id="2.40.340.10">
    <property type="entry name" value="MoeA, C-terminal, domain IV"/>
    <property type="match status" value="1"/>
</dbReference>
<dbReference type="Pfam" id="PF12727">
    <property type="entry name" value="PBP_like"/>
    <property type="match status" value="1"/>
</dbReference>
<dbReference type="Gene3D" id="3.40.980.10">
    <property type="entry name" value="MoaB/Mog-like domain"/>
    <property type="match status" value="1"/>
</dbReference>
<dbReference type="GO" id="GO:0046872">
    <property type="term" value="F:metal ion binding"/>
    <property type="evidence" value="ECO:0007669"/>
    <property type="project" value="UniProtKB-UniRule"/>
</dbReference>
<comment type="catalytic activity">
    <reaction evidence="9">
        <text>adenylyl-molybdopterin + molybdate = Mo-molybdopterin + AMP + H(+)</text>
        <dbReference type="Rhea" id="RHEA:35047"/>
        <dbReference type="ChEBI" id="CHEBI:15378"/>
        <dbReference type="ChEBI" id="CHEBI:36264"/>
        <dbReference type="ChEBI" id="CHEBI:62727"/>
        <dbReference type="ChEBI" id="CHEBI:71302"/>
        <dbReference type="ChEBI" id="CHEBI:456215"/>
        <dbReference type="EC" id="2.10.1.1"/>
    </reaction>
</comment>
<dbReference type="EC" id="2.10.1.1" evidence="5 10"/>
<dbReference type="PROSITE" id="PS01079">
    <property type="entry name" value="MOCF_BIOSYNTHESIS_2"/>
    <property type="match status" value="1"/>
</dbReference>
<dbReference type="Pfam" id="PF03453">
    <property type="entry name" value="MoeA_N"/>
    <property type="match status" value="1"/>
</dbReference>
<dbReference type="Proteomes" id="UP000192569">
    <property type="component" value="Chromosome I"/>
</dbReference>
<dbReference type="GO" id="GO:0061599">
    <property type="term" value="F:molybdopterin molybdotransferase activity"/>
    <property type="evidence" value="ECO:0007669"/>
    <property type="project" value="UniProtKB-UniRule"/>
</dbReference>